<keyword evidence="2" id="KW-1185">Reference proteome</keyword>
<dbReference type="EMBL" id="CADEAL010000489">
    <property type="protein sequence ID" value="CAB1420887.1"/>
    <property type="molecule type" value="Genomic_DNA"/>
</dbReference>
<dbReference type="AlphaFoldDB" id="A0A9N7YC80"/>
<accession>A0A9N7YC80</accession>
<gene>
    <name evidence="1" type="ORF">PLEPLA_LOCUS8764</name>
</gene>
<evidence type="ECO:0000313" key="2">
    <source>
        <dbReference type="Proteomes" id="UP001153269"/>
    </source>
</evidence>
<evidence type="ECO:0000313" key="1">
    <source>
        <dbReference type="EMBL" id="CAB1420887.1"/>
    </source>
</evidence>
<organism evidence="1 2">
    <name type="scientific">Pleuronectes platessa</name>
    <name type="common">European plaice</name>
    <dbReference type="NCBI Taxonomy" id="8262"/>
    <lineage>
        <taxon>Eukaryota</taxon>
        <taxon>Metazoa</taxon>
        <taxon>Chordata</taxon>
        <taxon>Craniata</taxon>
        <taxon>Vertebrata</taxon>
        <taxon>Euteleostomi</taxon>
        <taxon>Actinopterygii</taxon>
        <taxon>Neopterygii</taxon>
        <taxon>Teleostei</taxon>
        <taxon>Neoteleostei</taxon>
        <taxon>Acanthomorphata</taxon>
        <taxon>Carangaria</taxon>
        <taxon>Pleuronectiformes</taxon>
        <taxon>Pleuronectoidei</taxon>
        <taxon>Pleuronectidae</taxon>
        <taxon>Pleuronectes</taxon>
    </lineage>
</organism>
<comment type="caution">
    <text evidence="1">The sequence shown here is derived from an EMBL/GenBank/DDBJ whole genome shotgun (WGS) entry which is preliminary data.</text>
</comment>
<name>A0A9N7YC80_PLEPL</name>
<dbReference type="Proteomes" id="UP001153269">
    <property type="component" value="Unassembled WGS sequence"/>
</dbReference>
<reference evidence="1" key="1">
    <citation type="submission" date="2020-03" db="EMBL/GenBank/DDBJ databases">
        <authorList>
            <person name="Weist P."/>
        </authorList>
    </citation>
    <scope>NUCLEOTIDE SEQUENCE</scope>
</reference>
<proteinExistence type="predicted"/>
<sequence>MGINGCGGQKADAIRELNEVGSQPAEPAAAARGERGSRLEVGAFYLSSGQRASVGSSANTTKPQAATTSMMFLPQLISITSVHTQRKHTLFCLHRTQTGARVVFINKSHGDRDG</sequence>
<protein>
    <submittedName>
        <fullName evidence="1">Uncharacterized protein</fullName>
    </submittedName>
</protein>